<dbReference type="OrthoDB" id="1407586at2"/>
<keyword evidence="1" id="KW-0456">Lyase</keyword>
<name>A0A4S8F551_9BURK</name>
<gene>
    <name evidence="3" type="ORF">E9531_07765</name>
</gene>
<evidence type="ECO:0000313" key="4">
    <source>
        <dbReference type="Proteomes" id="UP000308917"/>
    </source>
</evidence>
<keyword evidence="4" id="KW-1185">Reference proteome</keyword>
<comment type="caution">
    <text evidence="3">The sequence shown here is derived from an EMBL/GenBank/DDBJ whole genome shotgun (WGS) entry which is preliminary data.</text>
</comment>
<proteinExistence type="predicted"/>
<dbReference type="SUPFAM" id="SSF51556">
    <property type="entry name" value="Metallo-dependent hydrolases"/>
    <property type="match status" value="1"/>
</dbReference>
<dbReference type="InterPro" id="IPR032466">
    <property type="entry name" value="Metal_Hydrolase"/>
</dbReference>
<dbReference type="EMBL" id="STFG01000006">
    <property type="protein sequence ID" value="THU02563.1"/>
    <property type="molecule type" value="Genomic_DNA"/>
</dbReference>
<dbReference type="InterPro" id="IPR006680">
    <property type="entry name" value="Amidohydro-rel"/>
</dbReference>
<dbReference type="GO" id="GO:0016787">
    <property type="term" value="F:hydrolase activity"/>
    <property type="evidence" value="ECO:0007669"/>
    <property type="project" value="UniProtKB-KW"/>
</dbReference>
<dbReference type="AlphaFoldDB" id="A0A4S8F551"/>
<dbReference type="InterPro" id="IPR032465">
    <property type="entry name" value="ACMSD"/>
</dbReference>
<dbReference type="GO" id="GO:0016831">
    <property type="term" value="F:carboxy-lyase activity"/>
    <property type="evidence" value="ECO:0007669"/>
    <property type="project" value="InterPro"/>
</dbReference>
<dbReference type="RefSeq" id="WP_136573183.1">
    <property type="nucleotide sequence ID" value="NZ_STFG01000006.1"/>
</dbReference>
<reference evidence="3 4" key="1">
    <citation type="journal article" date="2015" name="Antonie Van Leeuwenhoek">
        <title>Lampropedia puyangensis sp. nov., isolated from symptomatic bark of Populus ? euramericana canker and emended description of Lampropedia hyalina (Ehrenberg 1832) Lee et al. 2004.</title>
        <authorList>
            <person name="Li Y."/>
            <person name="Wang T."/>
            <person name="Piao C.G."/>
            <person name="Wang L.F."/>
            <person name="Tian G.Z."/>
            <person name="Zhu T.H."/>
            <person name="Guo M.W."/>
        </authorList>
    </citation>
    <scope>NUCLEOTIDE SEQUENCE [LARGE SCALE GENOMIC DNA]</scope>
    <source>
        <strain evidence="3 4">2-bin</strain>
    </source>
</reference>
<dbReference type="PANTHER" id="PTHR21240">
    <property type="entry name" value="2-AMINO-3-CARBOXYLMUCONATE-6-SEMIALDEHYDE DECARBOXYLASE"/>
    <property type="match status" value="1"/>
</dbReference>
<keyword evidence="3" id="KW-0378">Hydrolase</keyword>
<organism evidence="3 4">
    <name type="scientific">Lampropedia puyangensis</name>
    <dbReference type="NCBI Taxonomy" id="1330072"/>
    <lineage>
        <taxon>Bacteria</taxon>
        <taxon>Pseudomonadati</taxon>
        <taxon>Pseudomonadota</taxon>
        <taxon>Betaproteobacteria</taxon>
        <taxon>Burkholderiales</taxon>
        <taxon>Comamonadaceae</taxon>
        <taxon>Lampropedia</taxon>
    </lineage>
</organism>
<evidence type="ECO:0000313" key="3">
    <source>
        <dbReference type="EMBL" id="THU02563.1"/>
    </source>
</evidence>
<evidence type="ECO:0000259" key="2">
    <source>
        <dbReference type="Pfam" id="PF04909"/>
    </source>
</evidence>
<dbReference type="Gene3D" id="3.20.20.140">
    <property type="entry name" value="Metal-dependent hydrolases"/>
    <property type="match status" value="1"/>
</dbReference>
<sequence>MGQRVIDLRCRPAFLHDFFGATPGSPEHTTARWLNRRVGTRGSDAHFEKSLTQQGFLDEVRHAGLSKAVVVGRHTPSQHLPIATIHEIVAGHDELIGVAGVDPVFQGEQQALEDAEHAVKTLGFAGINIEPGFGAPARQPDDAAYWPIYALARDLKVPVFVMSGPTTPDPRFNDPAGLAKVAQAFADVPLVVYHGYWPNVQQAVGLAFRYENVHLVPDMYVFQPGYEAYVQAANSFLSDQLLFGSSYPFRPILQSIEDFAQLGFDEAVIDKLLYGNAARLLKVKD</sequence>
<dbReference type="Proteomes" id="UP000308917">
    <property type="component" value="Unassembled WGS sequence"/>
</dbReference>
<feature type="domain" description="Amidohydrolase-related" evidence="2">
    <location>
        <begin position="87"/>
        <end position="282"/>
    </location>
</feature>
<evidence type="ECO:0000256" key="1">
    <source>
        <dbReference type="ARBA" id="ARBA00023239"/>
    </source>
</evidence>
<accession>A0A4S8F551</accession>
<dbReference type="Pfam" id="PF04909">
    <property type="entry name" value="Amidohydro_2"/>
    <property type="match status" value="1"/>
</dbReference>
<protein>
    <submittedName>
        <fullName evidence="3">Amidohydrolase</fullName>
    </submittedName>
</protein>